<dbReference type="GO" id="GO:1990573">
    <property type="term" value="P:potassium ion import across plasma membrane"/>
    <property type="evidence" value="ECO:0007669"/>
    <property type="project" value="TreeGrafter"/>
</dbReference>
<dbReference type="Proteomes" id="UP000663868">
    <property type="component" value="Unassembled WGS sequence"/>
</dbReference>
<dbReference type="PANTHER" id="PTHR43294">
    <property type="entry name" value="SODIUM/POTASSIUM-TRANSPORTING ATPASE SUBUNIT ALPHA"/>
    <property type="match status" value="1"/>
</dbReference>
<dbReference type="PANTHER" id="PTHR43294:SF21">
    <property type="entry name" value="CATION TRANSPORTING ATPASE"/>
    <property type="match status" value="1"/>
</dbReference>
<dbReference type="GO" id="GO:0030007">
    <property type="term" value="P:intracellular potassium ion homeostasis"/>
    <property type="evidence" value="ECO:0007669"/>
    <property type="project" value="TreeGrafter"/>
</dbReference>
<dbReference type="InterPro" id="IPR008250">
    <property type="entry name" value="ATPase_P-typ_transduc_dom_A_sf"/>
</dbReference>
<evidence type="ECO:0000256" key="2">
    <source>
        <dbReference type="ARBA" id="ARBA00022475"/>
    </source>
</evidence>
<feature type="non-terminal residue" evidence="4">
    <location>
        <position position="1"/>
    </location>
</feature>
<evidence type="ECO:0000256" key="1">
    <source>
        <dbReference type="ARBA" id="ARBA00004651"/>
    </source>
</evidence>
<dbReference type="SUPFAM" id="SSF81653">
    <property type="entry name" value="Calcium ATPase, transduction domain A"/>
    <property type="match status" value="1"/>
</dbReference>
<dbReference type="Gene3D" id="2.70.150.10">
    <property type="entry name" value="Calcium-transporting ATPase, cytoplasmic transduction domain A"/>
    <property type="match status" value="1"/>
</dbReference>
<feature type="domain" description="P-type ATPase A" evidence="3">
    <location>
        <begin position="35"/>
        <end position="133"/>
    </location>
</feature>
<gene>
    <name evidence="4" type="ORF">KXQ929_LOCUS50067</name>
</gene>
<protein>
    <recommendedName>
        <fullName evidence="3">P-type ATPase A domain-containing protein</fullName>
    </recommendedName>
</protein>
<sequence length="134" mass="14771">MYLGIALASVIIITGFLSYHQQAKSSKIMESFKYLVPQAACVVRHGKSRNILPEHLVIGGLDIIEIRRGDRIPADIRIIRANGLKVDNSSLTGESEPQSRGIEYTNEDPLETRNLAFFGTFAVEGSCIGIVIRI</sequence>
<evidence type="ECO:0000259" key="3">
    <source>
        <dbReference type="Pfam" id="PF00122"/>
    </source>
</evidence>
<evidence type="ECO:0000313" key="4">
    <source>
        <dbReference type="EMBL" id="CAF4383839.1"/>
    </source>
</evidence>
<dbReference type="InterPro" id="IPR050510">
    <property type="entry name" value="Cation_transp_ATPase_P-type"/>
</dbReference>
<name>A0A820N684_9BILA</name>
<dbReference type="InterPro" id="IPR059000">
    <property type="entry name" value="ATPase_P-type_domA"/>
</dbReference>
<accession>A0A820N684</accession>
<organism evidence="4 5">
    <name type="scientific">Adineta steineri</name>
    <dbReference type="NCBI Taxonomy" id="433720"/>
    <lineage>
        <taxon>Eukaryota</taxon>
        <taxon>Metazoa</taxon>
        <taxon>Spiralia</taxon>
        <taxon>Gnathifera</taxon>
        <taxon>Rotifera</taxon>
        <taxon>Eurotatoria</taxon>
        <taxon>Bdelloidea</taxon>
        <taxon>Adinetida</taxon>
        <taxon>Adinetidae</taxon>
        <taxon>Adineta</taxon>
    </lineage>
</organism>
<dbReference type="GO" id="GO:0005391">
    <property type="term" value="F:P-type sodium:potassium-exchanging transporter activity"/>
    <property type="evidence" value="ECO:0007669"/>
    <property type="project" value="TreeGrafter"/>
</dbReference>
<keyword evidence="2" id="KW-1003">Cell membrane</keyword>
<keyword evidence="2" id="KW-0472">Membrane</keyword>
<dbReference type="Gene3D" id="1.20.1110.10">
    <property type="entry name" value="Calcium-transporting ATPase, transmembrane domain"/>
    <property type="match status" value="1"/>
</dbReference>
<dbReference type="GO" id="GO:0006883">
    <property type="term" value="P:intracellular sodium ion homeostasis"/>
    <property type="evidence" value="ECO:0007669"/>
    <property type="project" value="TreeGrafter"/>
</dbReference>
<dbReference type="GO" id="GO:1902600">
    <property type="term" value="P:proton transmembrane transport"/>
    <property type="evidence" value="ECO:0007669"/>
    <property type="project" value="TreeGrafter"/>
</dbReference>
<dbReference type="EMBL" id="CAJOBB010022333">
    <property type="protein sequence ID" value="CAF4383839.1"/>
    <property type="molecule type" value="Genomic_DNA"/>
</dbReference>
<dbReference type="GO" id="GO:0005886">
    <property type="term" value="C:plasma membrane"/>
    <property type="evidence" value="ECO:0007669"/>
    <property type="project" value="UniProtKB-SubCell"/>
</dbReference>
<dbReference type="GO" id="GO:0036376">
    <property type="term" value="P:sodium ion export across plasma membrane"/>
    <property type="evidence" value="ECO:0007669"/>
    <property type="project" value="TreeGrafter"/>
</dbReference>
<dbReference type="Pfam" id="PF00122">
    <property type="entry name" value="E1-E2_ATPase"/>
    <property type="match status" value="1"/>
</dbReference>
<reference evidence="4" key="1">
    <citation type="submission" date="2021-02" db="EMBL/GenBank/DDBJ databases">
        <authorList>
            <person name="Nowell W R."/>
        </authorList>
    </citation>
    <scope>NUCLEOTIDE SEQUENCE</scope>
</reference>
<evidence type="ECO:0000313" key="5">
    <source>
        <dbReference type="Proteomes" id="UP000663868"/>
    </source>
</evidence>
<comment type="subcellular location">
    <subcellularLocation>
        <location evidence="1">Cell membrane</location>
        <topology evidence="1">Multi-pass membrane protein</topology>
    </subcellularLocation>
</comment>
<feature type="non-terminal residue" evidence="4">
    <location>
        <position position="134"/>
    </location>
</feature>
<dbReference type="AlphaFoldDB" id="A0A820N684"/>
<comment type="caution">
    <text evidence="4">The sequence shown here is derived from an EMBL/GenBank/DDBJ whole genome shotgun (WGS) entry which is preliminary data.</text>
</comment>
<proteinExistence type="predicted"/>